<name>A0A2M3ZV33_9DIPT</name>
<protein>
    <submittedName>
        <fullName evidence="3">Putative secreted peptide</fullName>
    </submittedName>
</protein>
<keyword evidence="1" id="KW-0472">Membrane</keyword>
<keyword evidence="2" id="KW-0732">Signal</keyword>
<reference evidence="3" key="1">
    <citation type="submission" date="2018-01" db="EMBL/GenBank/DDBJ databases">
        <title>An insight into the sialome of Amazonian anophelines.</title>
        <authorList>
            <person name="Ribeiro J.M."/>
            <person name="Scarpassa V."/>
            <person name="Calvo E."/>
        </authorList>
    </citation>
    <scope>NUCLEOTIDE SEQUENCE</scope>
    <source>
        <tissue evidence="3">Salivary glands</tissue>
    </source>
</reference>
<keyword evidence="1" id="KW-1133">Transmembrane helix</keyword>
<feature type="chain" id="PRO_5014604238" evidence="2">
    <location>
        <begin position="24"/>
        <end position="73"/>
    </location>
</feature>
<proteinExistence type="predicted"/>
<evidence type="ECO:0000256" key="2">
    <source>
        <dbReference type="SAM" id="SignalP"/>
    </source>
</evidence>
<feature type="signal peptide" evidence="2">
    <location>
        <begin position="1"/>
        <end position="23"/>
    </location>
</feature>
<evidence type="ECO:0000313" key="3">
    <source>
        <dbReference type="EMBL" id="MBW32352.1"/>
    </source>
</evidence>
<accession>A0A2M3ZV33</accession>
<dbReference type="EMBL" id="GGFM01011601">
    <property type="protein sequence ID" value="MBW32352.1"/>
    <property type="molecule type" value="Transcribed_RNA"/>
</dbReference>
<sequence>MYCLFRSALFCLCLCLPIWCVLMRSNLHMCPCLCMCVCACVYVHIFLSNYGIAAFVVVLIGHCFGLLEYRLAH</sequence>
<evidence type="ECO:0000256" key="1">
    <source>
        <dbReference type="SAM" id="Phobius"/>
    </source>
</evidence>
<keyword evidence="1" id="KW-0812">Transmembrane</keyword>
<organism evidence="3">
    <name type="scientific">Anopheles braziliensis</name>
    <dbReference type="NCBI Taxonomy" id="58242"/>
    <lineage>
        <taxon>Eukaryota</taxon>
        <taxon>Metazoa</taxon>
        <taxon>Ecdysozoa</taxon>
        <taxon>Arthropoda</taxon>
        <taxon>Hexapoda</taxon>
        <taxon>Insecta</taxon>
        <taxon>Pterygota</taxon>
        <taxon>Neoptera</taxon>
        <taxon>Endopterygota</taxon>
        <taxon>Diptera</taxon>
        <taxon>Nematocera</taxon>
        <taxon>Culicoidea</taxon>
        <taxon>Culicidae</taxon>
        <taxon>Anophelinae</taxon>
        <taxon>Anopheles</taxon>
    </lineage>
</organism>
<feature type="transmembrane region" description="Helical" evidence="1">
    <location>
        <begin position="46"/>
        <end position="67"/>
    </location>
</feature>
<dbReference type="AlphaFoldDB" id="A0A2M3ZV33"/>